<evidence type="ECO:0000256" key="2">
    <source>
        <dbReference type="ARBA" id="ARBA00007922"/>
    </source>
</evidence>
<feature type="coiled-coil region" evidence="6">
    <location>
        <begin position="89"/>
        <end position="160"/>
    </location>
</feature>
<dbReference type="Gene3D" id="1.10.10.10">
    <property type="entry name" value="Winged helix-like DNA-binding domain superfamily/Winged helix DNA-binding domain"/>
    <property type="match status" value="1"/>
</dbReference>
<dbReference type="Proteomes" id="UP000886653">
    <property type="component" value="Unassembled WGS sequence"/>
</dbReference>
<dbReference type="SUPFAM" id="SSF46785">
    <property type="entry name" value="Winged helix' DNA-binding domain"/>
    <property type="match status" value="1"/>
</dbReference>
<comment type="similarity">
    <text evidence="2">Belongs to the HOP2 family.</text>
</comment>
<dbReference type="GO" id="GO:0003690">
    <property type="term" value="F:double-stranded DNA binding"/>
    <property type="evidence" value="ECO:0007669"/>
    <property type="project" value="TreeGrafter"/>
</dbReference>
<evidence type="ECO:0000256" key="5">
    <source>
        <dbReference type="ARBA" id="ARBA00023254"/>
    </source>
</evidence>
<dbReference type="InterPro" id="IPR010776">
    <property type="entry name" value="Hop2_WH_dom"/>
</dbReference>
<keyword evidence="10" id="KW-1185">Reference proteome</keyword>
<accession>A0A9P6T6I7</accession>
<name>A0A9P6T6I7_9BASI</name>
<comment type="subcellular location">
    <subcellularLocation>
        <location evidence="1">Nucleus</location>
    </subcellularLocation>
</comment>
<dbReference type="EMBL" id="MU167414">
    <property type="protein sequence ID" value="KAG0140886.1"/>
    <property type="molecule type" value="Genomic_DNA"/>
</dbReference>
<proteinExistence type="inferred from homology"/>
<dbReference type="InterPro" id="IPR036390">
    <property type="entry name" value="WH_DNA-bd_sf"/>
</dbReference>
<dbReference type="GO" id="GO:0000794">
    <property type="term" value="C:condensed nuclear chromosome"/>
    <property type="evidence" value="ECO:0007669"/>
    <property type="project" value="TreeGrafter"/>
</dbReference>
<dbReference type="OrthoDB" id="272266at2759"/>
<evidence type="ECO:0000256" key="4">
    <source>
        <dbReference type="ARBA" id="ARBA00023242"/>
    </source>
</evidence>
<evidence type="ECO:0000256" key="7">
    <source>
        <dbReference type="SAM" id="MobiDB-lite"/>
    </source>
</evidence>
<feature type="region of interest" description="Disordered" evidence="7">
    <location>
        <begin position="239"/>
        <end position="259"/>
    </location>
</feature>
<evidence type="ECO:0000256" key="1">
    <source>
        <dbReference type="ARBA" id="ARBA00004123"/>
    </source>
</evidence>
<dbReference type="GO" id="GO:0120230">
    <property type="term" value="F:recombinase activator activity"/>
    <property type="evidence" value="ECO:0007669"/>
    <property type="project" value="TreeGrafter"/>
</dbReference>
<dbReference type="InterPro" id="IPR036388">
    <property type="entry name" value="WH-like_DNA-bd_sf"/>
</dbReference>
<protein>
    <recommendedName>
        <fullName evidence="8">Homologous-pairing protein 2 winged helix domain-containing protein</fullName>
    </recommendedName>
</protein>
<gene>
    <name evidence="9" type="ORF">CROQUDRAFT_664600</name>
</gene>
<keyword evidence="5" id="KW-0469">Meiosis</keyword>
<reference evidence="9" key="1">
    <citation type="submission" date="2013-11" db="EMBL/GenBank/DDBJ databases">
        <title>Genome sequence of the fusiform rust pathogen reveals effectors for host alternation and coevolution with pine.</title>
        <authorList>
            <consortium name="DOE Joint Genome Institute"/>
            <person name="Smith K."/>
            <person name="Pendleton A."/>
            <person name="Kubisiak T."/>
            <person name="Anderson C."/>
            <person name="Salamov A."/>
            <person name="Aerts A."/>
            <person name="Riley R."/>
            <person name="Clum A."/>
            <person name="Lindquist E."/>
            <person name="Ence D."/>
            <person name="Campbell M."/>
            <person name="Kronenberg Z."/>
            <person name="Feau N."/>
            <person name="Dhillon B."/>
            <person name="Hamelin R."/>
            <person name="Burleigh J."/>
            <person name="Smith J."/>
            <person name="Yandell M."/>
            <person name="Nelson C."/>
            <person name="Grigoriev I."/>
            <person name="Davis J."/>
        </authorList>
    </citation>
    <scope>NUCLEOTIDE SEQUENCE</scope>
    <source>
        <strain evidence="9">G11</strain>
    </source>
</reference>
<evidence type="ECO:0000313" key="9">
    <source>
        <dbReference type="EMBL" id="KAG0140886.1"/>
    </source>
</evidence>
<sequence length="259" mass="29176">MVGKRKDDKVEVMKGVEAENKILEYLAEQNRPYNATDLAANLRVIKKPEVTRCLTSLHESQKIEMKLFGKQQIFCCKQSGSTSTSDEELQKMKTDLLNAKEELKALNDKKTALELQLTRLKSGPTTAQIPSVKEALEIQADGLREQLRVLKEANANEELKRQAEPKSKEEIEKLDADLEKCKAMWLTRKKIGLQVINTLTENIPDEEVRACFTSQLGIEFDGPALTQIGFDMISASKNLPGNRSRQLSSRKRTLSGTVR</sequence>
<dbReference type="GO" id="GO:0000709">
    <property type="term" value="P:meiotic joint molecule formation"/>
    <property type="evidence" value="ECO:0007669"/>
    <property type="project" value="TreeGrafter"/>
</dbReference>
<dbReference type="GO" id="GO:0010774">
    <property type="term" value="P:meiotic strand invasion involved in reciprocal meiotic recombination"/>
    <property type="evidence" value="ECO:0007669"/>
    <property type="project" value="TreeGrafter"/>
</dbReference>
<keyword evidence="6" id="KW-0175">Coiled coil</keyword>
<feature type="domain" description="Homologous-pairing protein 2 winged helix" evidence="8">
    <location>
        <begin position="17"/>
        <end position="77"/>
    </location>
</feature>
<evidence type="ECO:0000256" key="6">
    <source>
        <dbReference type="SAM" id="Coils"/>
    </source>
</evidence>
<evidence type="ECO:0000259" key="8">
    <source>
        <dbReference type="Pfam" id="PF07106"/>
    </source>
</evidence>
<evidence type="ECO:0000313" key="10">
    <source>
        <dbReference type="Proteomes" id="UP000886653"/>
    </source>
</evidence>
<keyword evidence="4" id="KW-0539">Nucleus</keyword>
<organism evidence="9 10">
    <name type="scientific">Cronartium quercuum f. sp. fusiforme G11</name>
    <dbReference type="NCBI Taxonomy" id="708437"/>
    <lineage>
        <taxon>Eukaryota</taxon>
        <taxon>Fungi</taxon>
        <taxon>Dikarya</taxon>
        <taxon>Basidiomycota</taxon>
        <taxon>Pucciniomycotina</taxon>
        <taxon>Pucciniomycetes</taxon>
        <taxon>Pucciniales</taxon>
        <taxon>Coleosporiaceae</taxon>
        <taxon>Cronartium</taxon>
    </lineage>
</organism>
<dbReference type="AlphaFoldDB" id="A0A9P6T6I7"/>
<comment type="caution">
    <text evidence="9">The sequence shown here is derived from an EMBL/GenBank/DDBJ whole genome shotgun (WGS) entry which is preliminary data.</text>
</comment>
<dbReference type="PANTHER" id="PTHR15938:SF0">
    <property type="entry name" value="HOMOLOGOUS-PAIRING PROTEIN 2 HOMOLOG"/>
    <property type="match status" value="1"/>
</dbReference>
<dbReference type="GO" id="GO:0007129">
    <property type="term" value="P:homologous chromosome pairing at meiosis"/>
    <property type="evidence" value="ECO:0007669"/>
    <property type="project" value="TreeGrafter"/>
</dbReference>
<evidence type="ECO:0000256" key="3">
    <source>
        <dbReference type="ARBA" id="ARBA00023172"/>
    </source>
</evidence>
<dbReference type="Pfam" id="PF07106">
    <property type="entry name" value="WHD_TBPIP"/>
    <property type="match status" value="1"/>
</dbReference>
<dbReference type="PANTHER" id="PTHR15938">
    <property type="entry name" value="TBP-1 INTERACTING PROTEIN"/>
    <property type="match status" value="1"/>
</dbReference>
<dbReference type="GO" id="GO:0120231">
    <property type="term" value="C:DNA recombinase auxiliary factor complex"/>
    <property type="evidence" value="ECO:0007669"/>
    <property type="project" value="TreeGrafter"/>
</dbReference>
<keyword evidence="3" id="KW-0233">DNA recombination</keyword>